<dbReference type="InterPro" id="IPR032466">
    <property type="entry name" value="Metal_Hydrolase"/>
</dbReference>
<evidence type="ECO:0000313" key="5">
    <source>
        <dbReference type="Proteomes" id="UP000199473"/>
    </source>
</evidence>
<keyword evidence="5" id="KW-1185">Reference proteome</keyword>
<dbReference type="SUPFAM" id="SSF51556">
    <property type="entry name" value="Metallo-dependent hydrolases"/>
    <property type="match status" value="1"/>
</dbReference>
<dbReference type="AlphaFoldDB" id="A0A1I4BEM9"/>
<dbReference type="Pfam" id="PF01979">
    <property type="entry name" value="Amidohydro_1"/>
    <property type="match status" value="1"/>
</dbReference>
<evidence type="ECO:0000256" key="1">
    <source>
        <dbReference type="ARBA" id="ARBA00006745"/>
    </source>
</evidence>
<evidence type="ECO:0000259" key="3">
    <source>
        <dbReference type="Pfam" id="PF01979"/>
    </source>
</evidence>
<dbReference type="EMBL" id="FOSQ01000005">
    <property type="protein sequence ID" value="SFK66459.1"/>
    <property type="molecule type" value="Genomic_DNA"/>
</dbReference>
<dbReference type="Gene3D" id="2.30.40.10">
    <property type="entry name" value="Urease, subunit C, domain 1"/>
    <property type="match status" value="1"/>
</dbReference>
<keyword evidence="2" id="KW-0378">Hydrolase</keyword>
<name>A0A1I4BEM9_9PROT</name>
<gene>
    <name evidence="4" type="ORF">SAMN02745775_105184</name>
</gene>
<dbReference type="OrthoDB" id="9796020at2"/>
<dbReference type="SUPFAM" id="SSF51338">
    <property type="entry name" value="Composite domain of metallo-dependent hydrolases"/>
    <property type="match status" value="1"/>
</dbReference>
<accession>A0A1I4BEM9</accession>
<dbReference type="InterPro" id="IPR011059">
    <property type="entry name" value="Metal-dep_hydrolase_composite"/>
</dbReference>
<dbReference type="InterPro" id="IPR006680">
    <property type="entry name" value="Amidohydro-rel"/>
</dbReference>
<dbReference type="Gene3D" id="3.20.20.140">
    <property type="entry name" value="Metal-dependent hydrolases"/>
    <property type="match status" value="1"/>
</dbReference>
<dbReference type="RefSeq" id="WP_092960704.1">
    <property type="nucleotide sequence ID" value="NZ_FOSQ01000005.1"/>
</dbReference>
<comment type="similarity">
    <text evidence="1">Belongs to the metallo-dependent hydrolases superfamily. ATZ/TRZ family.</text>
</comment>
<dbReference type="STRING" id="1123062.SAMN02745775_105184"/>
<feature type="domain" description="Amidohydrolase-related" evidence="3">
    <location>
        <begin position="56"/>
        <end position="433"/>
    </location>
</feature>
<organism evidence="4 5">
    <name type="scientific">Falsiroseomonas stagni DSM 19981</name>
    <dbReference type="NCBI Taxonomy" id="1123062"/>
    <lineage>
        <taxon>Bacteria</taxon>
        <taxon>Pseudomonadati</taxon>
        <taxon>Pseudomonadota</taxon>
        <taxon>Alphaproteobacteria</taxon>
        <taxon>Acetobacterales</taxon>
        <taxon>Roseomonadaceae</taxon>
        <taxon>Falsiroseomonas</taxon>
    </lineage>
</organism>
<reference evidence="4 5" key="1">
    <citation type="submission" date="2016-10" db="EMBL/GenBank/DDBJ databases">
        <authorList>
            <person name="de Groot N.N."/>
        </authorList>
    </citation>
    <scope>NUCLEOTIDE SEQUENCE [LARGE SCALE GENOMIC DNA]</scope>
    <source>
        <strain evidence="4 5">DSM 19981</strain>
    </source>
</reference>
<dbReference type="Proteomes" id="UP000199473">
    <property type="component" value="Unassembled WGS sequence"/>
</dbReference>
<sequence>MPAPTLLLTGARVLAPDALSAPLADVLVKDGRIAAILPPGTAVEGAQTHDASKRLIIPGLVNGHTHGHGGLAKGAGDKWDLALLLAHAPWISGGRVLRDKWLSTALNAVENLKKGCTAVFDLPAEFPCPTVEGLDAMADAYATVGLRGIIAPMVADLTFFQATPGLPEALPASVRARAEGMRMPPAQQILDAIAAAAKSWSHTSKGIVLGCAPTIPLHCTDEFMKGCRTLAAEYGMRMQTHVAESRYQYAGGVIRYEGATLLEHMDRLGLVGDWFSVAHGVWLTDSDLDLLAKRGGGLSHNPGANMRLSSGIAPARKAIKAGVTVGIGTDGSSSSDNQNMFESMRLAAFASRLWEDSEEDDWLGTAETVRLATAGSSKLLGLDGGVIEAGRAADLVLLDLDHINWAPLNDAANQLVWTEDGAAVVDVMIGGEWKLRDRKVLGLDESKLAAEANEAAERLRGVNAEVKAWCHEVAPHVACHCRYLAKGWTKSKRLLRAE</sequence>
<dbReference type="PANTHER" id="PTHR43794:SF11">
    <property type="entry name" value="AMIDOHYDROLASE-RELATED DOMAIN-CONTAINING PROTEIN"/>
    <property type="match status" value="1"/>
</dbReference>
<dbReference type="PANTHER" id="PTHR43794">
    <property type="entry name" value="AMINOHYDROLASE SSNA-RELATED"/>
    <property type="match status" value="1"/>
</dbReference>
<evidence type="ECO:0000256" key="2">
    <source>
        <dbReference type="ARBA" id="ARBA00022801"/>
    </source>
</evidence>
<dbReference type="InterPro" id="IPR050287">
    <property type="entry name" value="MTA/SAH_deaminase"/>
</dbReference>
<dbReference type="GO" id="GO:0016810">
    <property type="term" value="F:hydrolase activity, acting on carbon-nitrogen (but not peptide) bonds"/>
    <property type="evidence" value="ECO:0007669"/>
    <property type="project" value="InterPro"/>
</dbReference>
<proteinExistence type="inferred from homology"/>
<protein>
    <submittedName>
        <fullName evidence="4">Cytosine/adenosine deaminase</fullName>
    </submittedName>
</protein>
<evidence type="ECO:0000313" key="4">
    <source>
        <dbReference type="EMBL" id="SFK66459.1"/>
    </source>
</evidence>